<dbReference type="PANTHER" id="PTHR31232:SF158">
    <property type="entry name" value="S-PROTEIN HOMOLOG"/>
    <property type="match status" value="1"/>
</dbReference>
<dbReference type="PANTHER" id="PTHR31232">
    <property type="match status" value="1"/>
</dbReference>
<name>A0A397YJC4_BRACM</name>
<evidence type="ECO:0000256" key="1">
    <source>
        <dbReference type="ARBA" id="ARBA00004613"/>
    </source>
</evidence>
<protein>
    <recommendedName>
        <fullName evidence="6">S-protein homolog</fullName>
    </recommendedName>
</protein>
<gene>
    <name evidence="7" type="ORF">BRARA_G00927</name>
</gene>
<keyword evidence="4 6" id="KW-0964">Secreted</keyword>
<dbReference type="GO" id="GO:0005576">
    <property type="term" value="C:extracellular region"/>
    <property type="evidence" value="ECO:0007669"/>
    <property type="project" value="UniProtKB-SubCell"/>
</dbReference>
<evidence type="ECO:0000256" key="6">
    <source>
        <dbReference type="RuleBase" id="RU367044"/>
    </source>
</evidence>
<dbReference type="EMBL" id="CM010634">
    <property type="protein sequence ID" value="RID53542.1"/>
    <property type="molecule type" value="Genomic_DNA"/>
</dbReference>
<feature type="chain" id="PRO_5025095309" description="S-protein homolog" evidence="6">
    <location>
        <begin position="27"/>
        <end position="156"/>
    </location>
</feature>
<accession>A0A397YJC4</accession>
<comment type="subcellular location">
    <subcellularLocation>
        <location evidence="1 6">Secreted</location>
    </subcellularLocation>
</comment>
<evidence type="ECO:0000256" key="5">
    <source>
        <dbReference type="ARBA" id="ARBA00022729"/>
    </source>
</evidence>
<sequence length="156" mass="17920">MGLEPNSSSGLFTSLFIFLITSPSFGNHSSTDGLFPFAPKHVVIINQVNPEETLIVHCTNKKIDLGVKDLPYGASFDFRFHVNLRKTTTYTCSFEWPRNKQTFDIFRADRDDNIHSEPGVCRECIWHIFYSNPCRVNRDGGYPICFDWDAYSLENI</sequence>
<evidence type="ECO:0000313" key="7">
    <source>
        <dbReference type="EMBL" id="RID53542.1"/>
    </source>
</evidence>
<comment type="similarity">
    <text evidence="2 6">Belongs to the plant self-incompatibility (S1) protein family.</text>
</comment>
<dbReference type="InterPro" id="IPR010264">
    <property type="entry name" value="Self-incomp_S1"/>
</dbReference>
<evidence type="ECO:0000256" key="2">
    <source>
        <dbReference type="ARBA" id="ARBA00005581"/>
    </source>
</evidence>
<dbReference type="GO" id="GO:0060320">
    <property type="term" value="P:rejection of self pollen"/>
    <property type="evidence" value="ECO:0007669"/>
    <property type="project" value="UniProtKB-KW"/>
</dbReference>
<evidence type="ECO:0000256" key="3">
    <source>
        <dbReference type="ARBA" id="ARBA00022471"/>
    </source>
</evidence>
<dbReference type="Pfam" id="PF05938">
    <property type="entry name" value="Self-incomp_S1"/>
    <property type="match status" value="1"/>
</dbReference>
<organism evidence="7 8">
    <name type="scientific">Brassica campestris</name>
    <name type="common">Field mustard</name>
    <dbReference type="NCBI Taxonomy" id="3711"/>
    <lineage>
        <taxon>Eukaryota</taxon>
        <taxon>Viridiplantae</taxon>
        <taxon>Streptophyta</taxon>
        <taxon>Embryophyta</taxon>
        <taxon>Tracheophyta</taxon>
        <taxon>Spermatophyta</taxon>
        <taxon>Magnoliopsida</taxon>
        <taxon>eudicotyledons</taxon>
        <taxon>Gunneridae</taxon>
        <taxon>Pentapetalae</taxon>
        <taxon>rosids</taxon>
        <taxon>malvids</taxon>
        <taxon>Brassicales</taxon>
        <taxon>Brassicaceae</taxon>
        <taxon>Brassiceae</taxon>
        <taxon>Brassica</taxon>
    </lineage>
</organism>
<evidence type="ECO:0000313" key="8">
    <source>
        <dbReference type="Proteomes" id="UP000264353"/>
    </source>
</evidence>
<dbReference type="Proteomes" id="UP000264353">
    <property type="component" value="Chromosome A7"/>
</dbReference>
<reference evidence="7 8" key="1">
    <citation type="submission" date="2018-06" db="EMBL/GenBank/DDBJ databases">
        <title>WGS assembly of Brassica rapa FPsc.</title>
        <authorList>
            <person name="Bowman J."/>
            <person name="Kohchi T."/>
            <person name="Yamato K."/>
            <person name="Jenkins J."/>
            <person name="Shu S."/>
            <person name="Ishizaki K."/>
            <person name="Yamaoka S."/>
            <person name="Nishihama R."/>
            <person name="Nakamura Y."/>
            <person name="Berger F."/>
            <person name="Adam C."/>
            <person name="Aki S."/>
            <person name="Althoff F."/>
            <person name="Araki T."/>
            <person name="Arteaga-Vazquez M."/>
            <person name="Balasubrmanian S."/>
            <person name="Bauer D."/>
            <person name="Boehm C."/>
            <person name="Briginshaw L."/>
            <person name="Caballero-Perez J."/>
            <person name="Catarino B."/>
            <person name="Chen F."/>
            <person name="Chiyoda S."/>
            <person name="Chovatia M."/>
            <person name="Davies K."/>
            <person name="Delmans M."/>
            <person name="Demura T."/>
            <person name="Dierschke T."/>
            <person name="Dolan L."/>
            <person name="Dorantes-Acosta A."/>
            <person name="Eklund D."/>
            <person name="Florent S."/>
            <person name="Flores-Sandoval E."/>
            <person name="Fujiyama A."/>
            <person name="Fukuzawa H."/>
            <person name="Galik B."/>
            <person name="Grimanelli D."/>
            <person name="Grimwood J."/>
            <person name="Grossniklaus U."/>
            <person name="Hamada T."/>
            <person name="Haseloff J."/>
            <person name="Hetherington A."/>
            <person name="Higo A."/>
            <person name="Hirakawa Y."/>
            <person name="Hundley H."/>
            <person name="Ikeda Y."/>
            <person name="Inoue K."/>
            <person name="Inoue S."/>
            <person name="Ishida S."/>
            <person name="Jia Q."/>
            <person name="Kakita M."/>
            <person name="Kanazawa T."/>
            <person name="Kawai Y."/>
            <person name="Kawashima T."/>
            <person name="Kennedy M."/>
            <person name="Kinose K."/>
            <person name="Kinoshita T."/>
            <person name="Kohara Y."/>
            <person name="Koide E."/>
            <person name="Komatsu K."/>
            <person name="Kopischke S."/>
            <person name="Kubo M."/>
            <person name="Kyozuka J."/>
            <person name="Lagercrantz U."/>
            <person name="Lin S."/>
            <person name="Lindquist E."/>
            <person name="Lipzen A."/>
            <person name="Lu C."/>
            <person name="Luna E."/>
            <person name="Martienssen R."/>
            <person name="Minamino N."/>
            <person name="Mizutani M."/>
            <person name="Mizutani M."/>
            <person name="Mochizuki N."/>
            <person name="Monte I."/>
            <person name="Mosher R."/>
            <person name="Nagasaki H."/>
            <person name="Nakagami H."/>
            <person name="Naramoto S."/>
            <person name="Nishitani K."/>
            <person name="Ohtani M."/>
            <person name="Okamoto T."/>
            <person name="Okumura M."/>
            <person name="Phillips J."/>
            <person name="Pollak B."/>
            <person name="Reinders A."/>
            <person name="Roevekamp M."/>
            <person name="Sano R."/>
            <person name="Sawa S."/>
            <person name="Schmid M."/>
            <person name="Shirakawa M."/>
            <person name="Solano R."/>
            <person name="Spunde A."/>
            <person name="Suetsugu N."/>
            <person name="Sugano S."/>
            <person name="Sugiyama A."/>
            <person name="Sun R."/>
            <person name="Suzuki Y."/>
            <person name="Takenaka M."/>
            <person name="Takezawa D."/>
            <person name="Tomogane H."/>
            <person name="Tsuzuki M."/>
            <person name="Ueda T."/>
            <person name="Umeda M."/>
            <person name="Ward J."/>
            <person name="Watanabe Y."/>
            <person name="Yazaki K."/>
            <person name="Yokoyama R."/>
            <person name="Yoshitake Y."/>
            <person name="Yotsui I."/>
            <person name="Zachgo S."/>
            <person name="Schmutz J."/>
        </authorList>
    </citation>
    <scope>NUCLEOTIDE SEQUENCE [LARGE SCALE GENOMIC DNA]</scope>
    <source>
        <strain evidence="8">cv. B-3</strain>
    </source>
</reference>
<proteinExistence type="inferred from homology"/>
<keyword evidence="3 6" id="KW-0713">Self-incompatibility</keyword>
<keyword evidence="5 6" id="KW-0732">Signal</keyword>
<dbReference type="AlphaFoldDB" id="A0A397YJC4"/>
<feature type="signal peptide" evidence="6">
    <location>
        <begin position="1"/>
        <end position="26"/>
    </location>
</feature>
<evidence type="ECO:0000256" key="4">
    <source>
        <dbReference type="ARBA" id="ARBA00022525"/>
    </source>
</evidence>